<keyword evidence="6" id="KW-0732">Signal</keyword>
<dbReference type="InParanoid" id="A0A369K1D7"/>
<feature type="chain" id="PRO_5016480597" description="Hydrophobin" evidence="6">
    <location>
        <begin position="19"/>
        <end position="109"/>
    </location>
</feature>
<comment type="subcellular location">
    <subcellularLocation>
        <location evidence="1 6">Secreted</location>
        <location evidence="1 6">Cell wall</location>
    </subcellularLocation>
</comment>
<dbReference type="GO" id="GO:0009277">
    <property type="term" value="C:fungal-type cell wall"/>
    <property type="evidence" value="ECO:0007669"/>
    <property type="project" value="InterPro"/>
</dbReference>
<evidence type="ECO:0000256" key="4">
    <source>
        <dbReference type="ARBA" id="ARBA00022525"/>
    </source>
</evidence>
<protein>
    <recommendedName>
        <fullName evidence="6">Hydrophobin</fullName>
    </recommendedName>
</protein>
<evidence type="ECO:0000313" key="7">
    <source>
        <dbReference type="EMBL" id="RDB27778.1"/>
    </source>
</evidence>
<dbReference type="EMBL" id="LUEZ02000014">
    <property type="protein sequence ID" value="RDB27778.1"/>
    <property type="molecule type" value="Genomic_DNA"/>
</dbReference>
<sequence length="109" mass="10962">MFARASAFFLCALPLVAAATIPASQCNTANLQCCQSTEHATNLSQTTTTLLGLLGVIIGDITAHIGLTCGPISVIGIGGTSCAAQPVCCTDNGFHGLIALGCTPVNLNL</sequence>
<proteinExistence type="inferred from homology"/>
<evidence type="ECO:0000256" key="3">
    <source>
        <dbReference type="ARBA" id="ARBA00022512"/>
    </source>
</evidence>
<evidence type="ECO:0000256" key="6">
    <source>
        <dbReference type="RuleBase" id="RU365009"/>
    </source>
</evidence>
<evidence type="ECO:0000256" key="5">
    <source>
        <dbReference type="ARBA" id="ARBA00023157"/>
    </source>
</evidence>
<keyword evidence="5 6" id="KW-1015">Disulfide bond</keyword>
<reference evidence="7" key="1">
    <citation type="submission" date="2018-04" db="EMBL/GenBank/DDBJ databases">
        <title>Whole genome sequencing of Hypsizygus marmoreus.</title>
        <authorList>
            <person name="Choi I.-G."/>
            <person name="Min B."/>
            <person name="Kim J.-G."/>
            <person name="Kim S."/>
            <person name="Oh Y.-L."/>
            <person name="Kong W.-S."/>
            <person name="Park H."/>
            <person name="Jeong J."/>
            <person name="Song E.-S."/>
        </authorList>
    </citation>
    <scope>NUCLEOTIDE SEQUENCE [LARGE SCALE GENOMIC DNA]</scope>
    <source>
        <strain evidence="7">51987-8</strain>
    </source>
</reference>
<comment type="similarity">
    <text evidence="2 6">Belongs to the fungal hydrophobin family.</text>
</comment>
<dbReference type="CDD" id="cd23507">
    <property type="entry name" value="hydrophobin_I"/>
    <property type="match status" value="1"/>
</dbReference>
<keyword evidence="4 6" id="KW-0964">Secreted</keyword>
<comment type="caution">
    <text evidence="7">The sequence shown here is derived from an EMBL/GenBank/DDBJ whole genome shotgun (WGS) entry which is preliminary data.</text>
</comment>
<dbReference type="InterPro" id="IPR001338">
    <property type="entry name" value="Class_I_Hydrophobin"/>
</dbReference>
<dbReference type="AlphaFoldDB" id="A0A369K1D7"/>
<dbReference type="OrthoDB" id="4225815at2759"/>
<gene>
    <name evidence="7" type="primary">SC3_1</name>
    <name evidence="7" type="ORF">Hypma_003247</name>
</gene>
<name>A0A369K1D7_HYPMA</name>
<evidence type="ECO:0000256" key="2">
    <source>
        <dbReference type="ARBA" id="ARBA00010446"/>
    </source>
</evidence>
<accession>A0A369K1D7</accession>
<evidence type="ECO:0000256" key="1">
    <source>
        <dbReference type="ARBA" id="ARBA00004191"/>
    </source>
</evidence>
<dbReference type="SMART" id="SM00075">
    <property type="entry name" value="HYDRO"/>
    <property type="match status" value="1"/>
</dbReference>
<feature type="signal peptide" evidence="6">
    <location>
        <begin position="1"/>
        <end position="18"/>
    </location>
</feature>
<dbReference type="Pfam" id="PF01185">
    <property type="entry name" value="Hydrophobin"/>
    <property type="match status" value="1"/>
</dbReference>
<dbReference type="Proteomes" id="UP000076154">
    <property type="component" value="Unassembled WGS sequence"/>
</dbReference>
<keyword evidence="8" id="KW-1185">Reference proteome</keyword>
<organism evidence="7 8">
    <name type="scientific">Hypsizygus marmoreus</name>
    <name type="common">White beech mushroom</name>
    <name type="synonym">Agaricus marmoreus</name>
    <dbReference type="NCBI Taxonomy" id="39966"/>
    <lineage>
        <taxon>Eukaryota</taxon>
        <taxon>Fungi</taxon>
        <taxon>Dikarya</taxon>
        <taxon>Basidiomycota</taxon>
        <taxon>Agaricomycotina</taxon>
        <taxon>Agaricomycetes</taxon>
        <taxon>Agaricomycetidae</taxon>
        <taxon>Agaricales</taxon>
        <taxon>Tricholomatineae</taxon>
        <taxon>Lyophyllaceae</taxon>
        <taxon>Hypsizygus</taxon>
    </lineage>
</organism>
<evidence type="ECO:0000313" key="8">
    <source>
        <dbReference type="Proteomes" id="UP000076154"/>
    </source>
</evidence>
<dbReference type="STRING" id="39966.A0A369K1D7"/>
<keyword evidence="3 6" id="KW-0134">Cell wall</keyword>
<dbReference type="GO" id="GO:0005199">
    <property type="term" value="F:structural constituent of cell wall"/>
    <property type="evidence" value="ECO:0007669"/>
    <property type="project" value="InterPro"/>
</dbReference>